<feature type="transmembrane region" description="Helical" evidence="1">
    <location>
        <begin position="29"/>
        <end position="51"/>
    </location>
</feature>
<comment type="caution">
    <text evidence="2">The sequence shown here is derived from an EMBL/GenBank/DDBJ whole genome shotgun (WGS) entry which is preliminary data.</text>
</comment>
<sequence>MKNILLITNTVLCFYFIIYSIRNLRESPILNLSILTFSLMYSIGFLIIIFYPNVFLEDYLLPNYDFRYAFPVPKNNEPLYALTIVQIGLFLGIVLSKKITFSYFNVCKNIIYIDKKYSLVFGILLLIISYLYFLLFFYNDTSWPLLYYLKSHLDPAIISHNWNIMQNNKSFIFYISIMRQFLQIVMPLAGFYLLIYYYQSKNYFILIMIMLHFFIFLLLIIGSLKSTPILLFCVELTFFSIIQKPINKKMILSAIAIAFIGYYSNISMRHFYVSPQVNTTSKTDYSENKDYSQYRLFSQYCADYFKSGKIKIDFSKKEQEKLEEHTNKIKHLNKKNPFFSIFIARLVGRILTGEMMDTFMIVGNKELTAYYKNNEPLLGYLKKILGFNQMTIYQQFAKILSGDLTAGSITISFFFELFLLCGKFSVLIIALFIFSLSYLDKLVFGKNEHIEFETTQRIFIDPSFAFFAVLIPMMGLKGFMTSFFTGGFLTVLAWLTFKSIFLYYLFPKRINSDIS</sequence>
<feature type="transmembrane region" description="Helical" evidence="1">
    <location>
        <begin position="203"/>
        <end position="221"/>
    </location>
</feature>
<keyword evidence="1" id="KW-1133">Transmembrane helix</keyword>
<feature type="transmembrane region" description="Helical" evidence="1">
    <location>
        <begin position="413"/>
        <end position="438"/>
    </location>
</feature>
<feature type="transmembrane region" description="Helical" evidence="1">
    <location>
        <begin position="171"/>
        <end position="196"/>
    </location>
</feature>
<evidence type="ECO:0000313" key="3">
    <source>
        <dbReference type="Proteomes" id="UP000036771"/>
    </source>
</evidence>
<gene>
    <name evidence="2" type="ORF">Cva_01691</name>
</gene>
<feature type="transmembrane region" description="Helical" evidence="1">
    <location>
        <begin position="6"/>
        <end position="22"/>
    </location>
</feature>
<proteinExistence type="predicted"/>
<feature type="transmembrane region" description="Helical" evidence="1">
    <location>
        <begin position="117"/>
        <end position="138"/>
    </location>
</feature>
<feature type="transmembrane region" description="Helical" evidence="1">
    <location>
        <begin position="250"/>
        <end position="272"/>
    </location>
</feature>
<keyword evidence="1" id="KW-0472">Membrane</keyword>
<dbReference type="AlphaFoldDB" id="A0A0K8MFP6"/>
<dbReference type="Proteomes" id="UP000036771">
    <property type="component" value="Unassembled WGS sequence"/>
</dbReference>
<keyword evidence="1" id="KW-0812">Transmembrane</keyword>
<evidence type="ECO:0000313" key="2">
    <source>
        <dbReference type="EMBL" id="GAO99018.1"/>
    </source>
</evidence>
<feature type="transmembrane region" description="Helical" evidence="1">
    <location>
        <begin position="79"/>
        <end position="96"/>
    </location>
</feature>
<keyword evidence="3" id="KW-1185">Reference proteome</keyword>
<reference evidence="2 3" key="1">
    <citation type="submission" date="2015-03" db="EMBL/GenBank/DDBJ databases">
        <title>Caedibacter varicaedens, whole genome shotgun sequence.</title>
        <authorList>
            <person name="Suzuki H."/>
            <person name="Dapper A.L."/>
            <person name="Gibson A.K."/>
            <person name="Jackson C."/>
            <person name="Lee H."/>
            <person name="Pejaver V.R."/>
            <person name="Doak T."/>
            <person name="Lynch M."/>
        </authorList>
    </citation>
    <scope>NUCLEOTIDE SEQUENCE [LARGE SCALE GENOMIC DNA]</scope>
</reference>
<evidence type="ECO:0000256" key="1">
    <source>
        <dbReference type="SAM" id="Phobius"/>
    </source>
</evidence>
<accession>A0A0K8MFP6</accession>
<protein>
    <submittedName>
        <fullName evidence="2">Uncharacterized protein</fullName>
    </submittedName>
</protein>
<dbReference type="EMBL" id="BBVC01000115">
    <property type="protein sequence ID" value="GAO99018.1"/>
    <property type="molecule type" value="Genomic_DNA"/>
</dbReference>
<name>A0A0K8MFP6_9PROT</name>
<feature type="transmembrane region" description="Helical" evidence="1">
    <location>
        <begin position="482"/>
        <end position="506"/>
    </location>
</feature>
<organism evidence="2 3">
    <name type="scientific">Caedimonas varicaedens</name>
    <dbReference type="NCBI Taxonomy" id="1629334"/>
    <lineage>
        <taxon>Bacteria</taxon>
        <taxon>Pseudomonadati</taxon>
        <taxon>Pseudomonadota</taxon>
        <taxon>Alphaproteobacteria</taxon>
        <taxon>Holosporales</taxon>
        <taxon>Caedimonadaceae</taxon>
        <taxon>Caedimonas</taxon>
    </lineage>
</organism>